<name>A0A7X8SRF9_9BACT</name>
<accession>A0A7X8SRF9</accession>
<evidence type="ECO:0000313" key="2">
    <source>
        <dbReference type="Proteomes" id="UP000585050"/>
    </source>
</evidence>
<evidence type="ECO:0008006" key="3">
    <source>
        <dbReference type="Google" id="ProtNLM"/>
    </source>
</evidence>
<evidence type="ECO:0000313" key="1">
    <source>
        <dbReference type="EMBL" id="NLR95054.1"/>
    </source>
</evidence>
<dbReference type="RefSeq" id="WP_168885759.1">
    <property type="nucleotide sequence ID" value="NZ_JABAIL010000027.1"/>
</dbReference>
<dbReference type="Proteomes" id="UP000585050">
    <property type="component" value="Unassembled WGS sequence"/>
</dbReference>
<proteinExistence type="predicted"/>
<protein>
    <recommendedName>
        <fullName evidence="3">Lipoprotein</fullName>
    </recommendedName>
</protein>
<keyword evidence="2" id="KW-1185">Reference proteome</keyword>
<sequence length="207" mass="24615">MLKKLFFILLTITSCSVRNYDLENSLNQELEKYDSSLVDHFPKKIYNSYKSTSLHYYDDFYESPHLYLVCNPENFSQLVSEIKIKSVEIYKSNTKDCLNIVDGYINKKNRYYYDRTKRRFKRVLKNGSCNSLPLPNFYSIYSDNKINSNKLLKGFDYYLLSCSKGTYLDSTHKIDTIYTLENWEHGYSKGIALNEKKEVAIYWLCIW</sequence>
<gene>
    <name evidence="1" type="ORF">HGP29_27895</name>
</gene>
<comment type="caution">
    <text evidence="1">The sequence shown here is derived from an EMBL/GenBank/DDBJ whole genome shotgun (WGS) entry which is preliminary data.</text>
</comment>
<reference evidence="1 2" key="1">
    <citation type="submission" date="2020-04" db="EMBL/GenBank/DDBJ databases">
        <title>Flammeovirga sp. SR4, a novel species isolated from seawater.</title>
        <authorList>
            <person name="Wang X."/>
        </authorList>
    </citation>
    <scope>NUCLEOTIDE SEQUENCE [LARGE SCALE GENOMIC DNA]</scope>
    <source>
        <strain evidence="1 2">SR4</strain>
    </source>
</reference>
<dbReference type="PROSITE" id="PS51257">
    <property type="entry name" value="PROKAR_LIPOPROTEIN"/>
    <property type="match status" value="1"/>
</dbReference>
<dbReference type="AlphaFoldDB" id="A0A7X8SRF9"/>
<organism evidence="1 2">
    <name type="scientific">Flammeovirga agarivorans</name>
    <dbReference type="NCBI Taxonomy" id="2726742"/>
    <lineage>
        <taxon>Bacteria</taxon>
        <taxon>Pseudomonadati</taxon>
        <taxon>Bacteroidota</taxon>
        <taxon>Cytophagia</taxon>
        <taxon>Cytophagales</taxon>
        <taxon>Flammeovirgaceae</taxon>
        <taxon>Flammeovirga</taxon>
    </lineage>
</organism>
<dbReference type="EMBL" id="JABAIL010000027">
    <property type="protein sequence ID" value="NLR95054.1"/>
    <property type="molecule type" value="Genomic_DNA"/>
</dbReference>